<dbReference type="GO" id="GO:0016829">
    <property type="term" value="F:lyase activity"/>
    <property type="evidence" value="ECO:0007669"/>
    <property type="project" value="UniProtKB-KW"/>
</dbReference>
<sequence>MSRRPLRIAKRTRLLVFHVLTTAAVLAGCSGETQAEQYAMVQPLHLQGQPAFPGARGYGAMAKGGREGEIFFVDSLEDSGFGTLRECVEAKMPRVCIFRVSGTIRFNGRPPVIRNPYLTIAGQTAPGGGITLAHSGGEFGFTPLLIKETHDIVVRHIRIRNDRVGTPNNRGGEDSITIENSRKVIIDHVSASWARDEIINGFADNDNITISDSIFAEGIPKHDKCALLASDPVGPQRLSFIGNLCAHNGDRNPDMNFPPASCVEIVNNVFYNAQSQFAEVWESYGGTPVSIVGNVFRAGPNTSDHTVGIDREVIGSNGLATIFAEGNRFDGQFVRQSAKVDEILADTPPCPLTLQPVSADAAYEAVLDSAGAWPRDAFDERVVRNVRKQTGHIKKTPGVIPPAAAGTPYVDTDMDGMADDWENTHGARVGAKDSWEDADSDGISNLDAFLAFLSDRLVSGRDMASMGASNHMISAIYAETNYPFRSAINGHVSKGGKPKS</sequence>
<protein>
    <submittedName>
        <fullName evidence="3">Pectate lyase</fullName>
    </submittedName>
</protein>
<reference evidence="3" key="1">
    <citation type="submission" date="2015-05" db="EMBL/GenBank/DDBJ databases">
        <title>The complete genome of Altererythrobacter atlanticus strain 26DY36.</title>
        <authorList>
            <person name="Wu Y.-H."/>
            <person name="Cheng H."/>
            <person name="Wu X.-W."/>
        </authorList>
    </citation>
    <scope>NUCLEOTIDE SEQUENCE [LARGE SCALE GENOMIC DNA]</scope>
    <source>
        <strain evidence="3">26DY36</strain>
    </source>
</reference>
<dbReference type="GO" id="GO:0046872">
    <property type="term" value="F:metal ion binding"/>
    <property type="evidence" value="ECO:0007669"/>
    <property type="project" value="UniProtKB-KW"/>
</dbReference>
<dbReference type="PATRIC" id="fig|1267766.3.peg.1821"/>
<evidence type="ECO:0000256" key="1">
    <source>
        <dbReference type="ARBA" id="ARBA00022723"/>
    </source>
</evidence>
<dbReference type="InterPro" id="IPR011050">
    <property type="entry name" value="Pectin_lyase_fold/virulence"/>
</dbReference>
<proteinExistence type="predicted"/>
<dbReference type="PROSITE" id="PS51257">
    <property type="entry name" value="PROKAR_LIPOPROTEIN"/>
    <property type="match status" value="1"/>
</dbReference>
<dbReference type="Proteomes" id="UP000034392">
    <property type="component" value="Chromosome"/>
</dbReference>
<keyword evidence="4" id="KW-1185">Reference proteome</keyword>
<dbReference type="RefSeq" id="WP_235979036.1">
    <property type="nucleotide sequence ID" value="NZ_CP011452.2"/>
</dbReference>
<keyword evidence="2" id="KW-0325">Glycoprotein</keyword>
<name>A0A0F7KQM6_9SPHN</name>
<gene>
    <name evidence="3" type="ORF">WYH_01802</name>
</gene>
<dbReference type="SUPFAM" id="SSF51126">
    <property type="entry name" value="Pectin lyase-like"/>
    <property type="match status" value="1"/>
</dbReference>
<dbReference type="PANTHER" id="PTHR42970:SF1">
    <property type="entry name" value="PECTATE LYASE C-RELATED"/>
    <property type="match status" value="1"/>
</dbReference>
<keyword evidence="3" id="KW-0456">Lyase</keyword>
<accession>A0A0F7KQM6</accession>
<dbReference type="InterPro" id="IPR052063">
    <property type="entry name" value="Polysaccharide_Lyase_1"/>
</dbReference>
<evidence type="ECO:0000313" key="3">
    <source>
        <dbReference type="EMBL" id="AKH42838.1"/>
    </source>
</evidence>
<dbReference type="STRING" id="1267766.WYH_01802"/>
<evidence type="ECO:0000313" key="4">
    <source>
        <dbReference type="Proteomes" id="UP000034392"/>
    </source>
</evidence>
<dbReference type="PANTHER" id="PTHR42970">
    <property type="entry name" value="PECTATE LYASE C-RELATED"/>
    <property type="match status" value="1"/>
</dbReference>
<dbReference type="Gene3D" id="2.160.20.10">
    <property type="entry name" value="Single-stranded right-handed beta-helix, Pectin lyase-like"/>
    <property type="match status" value="1"/>
</dbReference>
<dbReference type="AlphaFoldDB" id="A0A0F7KQM6"/>
<dbReference type="KEGG" id="aay:WYH_01802"/>
<dbReference type="InterPro" id="IPR012334">
    <property type="entry name" value="Pectin_lyas_fold"/>
</dbReference>
<keyword evidence="1" id="KW-0479">Metal-binding</keyword>
<organism evidence="3 4">
    <name type="scientific">Croceibacterium atlanticum</name>
    <dbReference type="NCBI Taxonomy" id="1267766"/>
    <lineage>
        <taxon>Bacteria</taxon>
        <taxon>Pseudomonadati</taxon>
        <taxon>Pseudomonadota</taxon>
        <taxon>Alphaproteobacteria</taxon>
        <taxon>Sphingomonadales</taxon>
        <taxon>Erythrobacteraceae</taxon>
        <taxon>Croceibacterium</taxon>
    </lineage>
</organism>
<dbReference type="EMBL" id="CP011452">
    <property type="protein sequence ID" value="AKH42838.1"/>
    <property type="molecule type" value="Genomic_DNA"/>
</dbReference>
<evidence type="ECO:0000256" key="2">
    <source>
        <dbReference type="ARBA" id="ARBA00023180"/>
    </source>
</evidence>